<organism evidence="1">
    <name type="scientific">virus sp. ctah610</name>
    <dbReference type="NCBI Taxonomy" id="2826807"/>
    <lineage>
        <taxon>Viruses</taxon>
    </lineage>
</organism>
<name>A0A8S5R6N4_9VIRU</name>
<reference evidence="1" key="1">
    <citation type="journal article" date="2021" name="Proc. Natl. Acad. Sci. U.S.A.">
        <title>A Catalog of Tens of Thousands of Viruses from Human Metagenomes Reveals Hidden Associations with Chronic Diseases.</title>
        <authorList>
            <person name="Tisza M.J."/>
            <person name="Buck C.B."/>
        </authorList>
    </citation>
    <scope>NUCLEOTIDE SEQUENCE</scope>
    <source>
        <strain evidence="1">Ctah610</strain>
    </source>
</reference>
<proteinExistence type="predicted"/>
<protein>
    <submittedName>
        <fullName evidence="1">Uncharacterized protein</fullName>
    </submittedName>
</protein>
<accession>A0A8S5R6N4</accession>
<evidence type="ECO:0000313" key="1">
    <source>
        <dbReference type="EMBL" id="DAE27063.1"/>
    </source>
</evidence>
<dbReference type="EMBL" id="BK015827">
    <property type="protein sequence ID" value="DAE27063.1"/>
    <property type="molecule type" value="Genomic_DNA"/>
</dbReference>
<sequence>MRYVWKANPRTKFAFRTVEKNIESESILKST</sequence>